<gene>
    <name evidence="1" type="ORF">MML48_2g00000988</name>
</gene>
<organism evidence="1 2">
    <name type="scientific">Holotrichia oblita</name>
    <name type="common">Chafer beetle</name>
    <dbReference type="NCBI Taxonomy" id="644536"/>
    <lineage>
        <taxon>Eukaryota</taxon>
        <taxon>Metazoa</taxon>
        <taxon>Ecdysozoa</taxon>
        <taxon>Arthropoda</taxon>
        <taxon>Hexapoda</taxon>
        <taxon>Insecta</taxon>
        <taxon>Pterygota</taxon>
        <taxon>Neoptera</taxon>
        <taxon>Endopterygota</taxon>
        <taxon>Coleoptera</taxon>
        <taxon>Polyphaga</taxon>
        <taxon>Scarabaeiformia</taxon>
        <taxon>Scarabaeidae</taxon>
        <taxon>Melolonthinae</taxon>
        <taxon>Holotrichia</taxon>
    </lineage>
</organism>
<evidence type="ECO:0000313" key="2">
    <source>
        <dbReference type="Proteomes" id="UP001056778"/>
    </source>
</evidence>
<dbReference type="Proteomes" id="UP001056778">
    <property type="component" value="Chromosome 2"/>
</dbReference>
<accession>A0ACB9TLJ4</accession>
<keyword evidence="2" id="KW-1185">Reference proteome</keyword>
<protein>
    <submittedName>
        <fullName evidence="1">Dnaj subfamily c member 1</fullName>
    </submittedName>
</protein>
<dbReference type="EMBL" id="CM043016">
    <property type="protein sequence ID" value="KAI4467666.1"/>
    <property type="molecule type" value="Genomic_DNA"/>
</dbReference>
<sequence length="410" mass="47404">MIFFGFIVLLLSASTCYSWDSDQLEVFDVVEEVKVNFYEALNVSQDDSSAIIRSAFRRQSLLLHPDKNLDIDTSEQFRHLVAIYEVLKDPIKRKYYDEVLINGLPNWRSAVYYYRHVRKMGLLEMSIILFCIITVGQYIVAWAAYLEKKYTLEQVRGRKLKKIVATIELEKPSLKNTLPYQIPMFMYTAIISMPTFIYYFKEKTLEKIEAVTQKEEIEEEVITDPKPVRRRKPAFVLPEGPTFETAPMLSSIDNEQQTSVPLSGGLWTDDDLEQLITLVRKIPGGTSGRWELIAEALRRSVPEVTYMANKMKNNGYKLPSQEEEVIEQPKVKQKTKGGKLGTEQQTSAWLQSQQKALEDALIKYPKGALERWERIAECVPNKTKEECMLRYKMLVEAVKNKRDNVTPNVS</sequence>
<name>A0ACB9TLJ4_HOLOL</name>
<reference evidence="1" key="1">
    <citation type="submission" date="2022-04" db="EMBL/GenBank/DDBJ databases">
        <title>Chromosome-scale genome assembly of Holotrichia oblita Faldermann.</title>
        <authorList>
            <person name="Rongchong L."/>
        </authorList>
    </citation>
    <scope>NUCLEOTIDE SEQUENCE</scope>
    <source>
        <strain evidence="1">81SQS9</strain>
    </source>
</reference>
<proteinExistence type="predicted"/>
<evidence type="ECO:0000313" key="1">
    <source>
        <dbReference type="EMBL" id="KAI4467666.1"/>
    </source>
</evidence>
<comment type="caution">
    <text evidence="1">The sequence shown here is derived from an EMBL/GenBank/DDBJ whole genome shotgun (WGS) entry which is preliminary data.</text>
</comment>